<reference evidence="1 2" key="1">
    <citation type="submission" date="2016-10" db="EMBL/GenBank/DDBJ databases">
        <authorList>
            <person name="de Groot N.N."/>
        </authorList>
    </citation>
    <scope>NUCLEOTIDE SEQUENCE [LARGE SCALE GENOMIC DNA]</scope>
    <source>
        <strain evidence="1 2">B25</strain>
    </source>
</reference>
<protein>
    <submittedName>
        <fullName evidence="1">Uncharacterized protein</fullName>
    </submittedName>
</protein>
<dbReference type="EMBL" id="FOFU01000010">
    <property type="protein sequence ID" value="SEQ77713.1"/>
    <property type="molecule type" value="Genomic_DNA"/>
</dbReference>
<proteinExistence type="predicted"/>
<dbReference type="RefSeq" id="WP_074645085.1">
    <property type="nucleotide sequence ID" value="NZ_FOFU01000010.1"/>
</dbReference>
<dbReference type="OrthoDB" id="360909at2"/>
<dbReference type="Proteomes" id="UP000182360">
    <property type="component" value="Unassembled WGS sequence"/>
</dbReference>
<evidence type="ECO:0000313" key="1">
    <source>
        <dbReference type="EMBL" id="SEQ77713.1"/>
    </source>
</evidence>
<evidence type="ECO:0000313" key="2">
    <source>
        <dbReference type="Proteomes" id="UP000182360"/>
    </source>
</evidence>
<keyword evidence="2" id="KW-1185">Reference proteome</keyword>
<organism evidence="1 2">
    <name type="scientific">Treponema bryantii</name>
    <dbReference type="NCBI Taxonomy" id="163"/>
    <lineage>
        <taxon>Bacteria</taxon>
        <taxon>Pseudomonadati</taxon>
        <taxon>Spirochaetota</taxon>
        <taxon>Spirochaetia</taxon>
        <taxon>Spirochaetales</taxon>
        <taxon>Treponemataceae</taxon>
        <taxon>Treponema</taxon>
    </lineage>
</organism>
<gene>
    <name evidence="1" type="ORF">SAMN04487977_11095</name>
</gene>
<name>A0A1H9ISZ5_9SPIR</name>
<dbReference type="AlphaFoldDB" id="A0A1H9ISZ5"/>
<accession>A0A1H9ISZ5</accession>
<sequence>MHPFPFEELQKILELHDTELQIDELIFQSTISYIEKIIGYPLEDHNYNEIQTVRDCKVYTNQDNITEMVNITDMTTKEKVPNCVIDGRKIMFIDPKLEGHVVFLNYNAGFLPLTLPADLKEAIIKLFLLKKKEFIKTQNHEDDYAFEIPTNLQQTLDIYRRKNY</sequence>